<accession>A0A5J4KS71</accession>
<reference evidence="1 2" key="1">
    <citation type="submission" date="2019-10" db="EMBL/GenBank/DDBJ databases">
        <title>Dictyobacter vulcani sp. nov., within the class Ktedonobacteria, isolated from soil of volcanic Mt. Zao.</title>
        <authorList>
            <person name="Zheng Y."/>
            <person name="Wang C.M."/>
            <person name="Sakai Y."/>
            <person name="Abe K."/>
            <person name="Yokota A."/>
            <person name="Yabe S."/>
        </authorList>
    </citation>
    <scope>NUCLEOTIDE SEQUENCE [LARGE SCALE GENOMIC DNA]</scope>
    <source>
        <strain evidence="1 2">W12</strain>
    </source>
</reference>
<dbReference type="EMBL" id="BKZW01000001">
    <property type="protein sequence ID" value="GER89280.1"/>
    <property type="molecule type" value="Genomic_DNA"/>
</dbReference>
<evidence type="ECO:0000313" key="2">
    <source>
        <dbReference type="Proteomes" id="UP000326912"/>
    </source>
</evidence>
<evidence type="ECO:0000313" key="1">
    <source>
        <dbReference type="EMBL" id="GER89280.1"/>
    </source>
</evidence>
<comment type="caution">
    <text evidence="1">The sequence shown here is derived from an EMBL/GenBank/DDBJ whole genome shotgun (WGS) entry which is preliminary data.</text>
</comment>
<sequence>MEHSIHSANKELRAYGGHFLTGTYSPARRSPELPAIPARASAHPVAVVKIRPRYPRIAETAEGGDITRIPTMPQSRAIWEYETPHYAAASSLSVLTLAVTDTALTIIRPSRQSEMLSQETAEQPQVALAIPL</sequence>
<dbReference type="RefSeq" id="WP_151757056.1">
    <property type="nucleotide sequence ID" value="NZ_BKZW01000001.1"/>
</dbReference>
<keyword evidence="2" id="KW-1185">Reference proteome</keyword>
<gene>
    <name evidence="1" type="ORF">KDW_34420</name>
</gene>
<name>A0A5J4KS71_9CHLR</name>
<dbReference type="AlphaFoldDB" id="A0A5J4KS71"/>
<dbReference type="Proteomes" id="UP000326912">
    <property type="component" value="Unassembled WGS sequence"/>
</dbReference>
<proteinExistence type="predicted"/>
<organism evidence="1 2">
    <name type="scientific">Dictyobacter vulcani</name>
    <dbReference type="NCBI Taxonomy" id="2607529"/>
    <lineage>
        <taxon>Bacteria</taxon>
        <taxon>Bacillati</taxon>
        <taxon>Chloroflexota</taxon>
        <taxon>Ktedonobacteria</taxon>
        <taxon>Ktedonobacterales</taxon>
        <taxon>Dictyobacteraceae</taxon>
        <taxon>Dictyobacter</taxon>
    </lineage>
</organism>
<protein>
    <submittedName>
        <fullName evidence="1">Uncharacterized protein</fullName>
    </submittedName>
</protein>